<proteinExistence type="predicted"/>
<name>A0A5B7IHA7_PORTR</name>
<dbReference type="AlphaFoldDB" id="A0A5B7IHA7"/>
<dbReference type="Proteomes" id="UP000324222">
    <property type="component" value="Unassembled WGS sequence"/>
</dbReference>
<keyword evidence="2" id="KW-1185">Reference proteome</keyword>
<evidence type="ECO:0000313" key="2">
    <source>
        <dbReference type="Proteomes" id="UP000324222"/>
    </source>
</evidence>
<dbReference type="EMBL" id="VSRR010056280">
    <property type="protein sequence ID" value="MPC81209.1"/>
    <property type="molecule type" value="Genomic_DNA"/>
</dbReference>
<evidence type="ECO:0000313" key="1">
    <source>
        <dbReference type="EMBL" id="MPC81209.1"/>
    </source>
</evidence>
<accession>A0A5B7IHA7</accession>
<comment type="caution">
    <text evidence="1">The sequence shown here is derived from an EMBL/GenBank/DDBJ whole genome shotgun (WGS) entry which is preliminary data.</text>
</comment>
<organism evidence="1 2">
    <name type="scientific">Portunus trituberculatus</name>
    <name type="common">Swimming crab</name>
    <name type="synonym">Neptunus trituberculatus</name>
    <dbReference type="NCBI Taxonomy" id="210409"/>
    <lineage>
        <taxon>Eukaryota</taxon>
        <taxon>Metazoa</taxon>
        <taxon>Ecdysozoa</taxon>
        <taxon>Arthropoda</taxon>
        <taxon>Crustacea</taxon>
        <taxon>Multicrustacea</taxon>
        <taxon>Malacostraca</taxon>
        <taxon>Eumalacostraca</taxon>
        <taxon>Eucarida</taxon>
        <taxon>Decapoda</taxon>
        <taxon>Pleocyemata</taxon>
        <taxon>Brachyura</taxon>
        <taxon>Eubrachyura</taxon>
        <taxon>Portunoidea</taxon>
        <taxon>Portunidae</taxon>
        <taxon>Portuninae</taxon>
        <taxon>Portunus</taxon>
    </lineage>
</organism>
<gene>
    <name evidence="1" type="ORF">E2C01_075816</name>
</gene>
<sequence length="89" mass="10061">MNGIFTQTPACDCQHAPLEACRVLTVIWRDKVRGNIQSRRVTHRLVVDVVHPTVEDGGAVSEGRDISRVGRVQLRRGRRRQGGIRYAQQ</sequence>
<protein>
    <submittedName>
        <fullName evidence="1">Uncharacterized protein</fullName>
    </submittedName>
</protein>
<reference evidence="1 2" key="1">
    <citation type="submission" date="2019-05" db="EMBL/GenBank/DDBJ databases">
        <title>Another draft genome of Portunus trituberculatus and its Hox gene families provides insights of decapod evolution.</title>
        <authorList>
            <person name="Jeong J.-H."/>
            <person name="Song I."/>
            <person name="Kim S."/>
            <person name="Choi T."/>
            <person name="Kim D."/>
            <person name="Ryu S."/>
            <person name="Kim W."/>
        </authorList>
    </citation>
    <scope>NUCLEOTIDE SEQUENCE [LARGE SCALE GENOMIC DNA]</scope>
    <source>
        <tissue evidence="1">Muscle</tissue>
    </source>
</reference>